<organism evidence="2 3">
    <name type="scientific">Schizophyllum amplum</name>
    <dbReference type="NCBI Taxonomy" id="97359"/>
    <lineage>
        <taxon>Eukaryota</taxon>
        <taxon>Fungi</taxon>
        <taxon>Dikarya</taxon>
        <taxon>Basidiomycota</taxon>
        <taxon>Agaricomycotina</taxon>
        <taxon>Agaricomycetes</taxon>
        <taxon>Agaricomycetidae</taxon>
        <taxon>Agaricales</taxon>
        <taxon>Schizophyllaceae</taxon>
        <taxon>Schizophyllum</taxon>
    </lineage>
</organism>
<evidence type="ECO:0000256" key="1">
    <source>
        <dbReference type="SAM" id="MobiDB-lite"/>
    </source>
</evidence>
<feature type="region of interest" description="Disordered" evidence="1">
    <location>
        <begin position="86"/>
        <end position="105"/>
    </location>
</feature>
<dbReference type="AlphaFoldDB" id="A0A550C227"/>
<evidence type="ECO:0000313" key="2">
    <source>
        <dbReference type="EMBL" id="TRM58849.1"/>
    </source>
</evidence>
<dbReference type="Proteomes" id="UP000320762">
    <property type="component" value="Unassembled WGS sequence"/>
</dbReference>
<protein>
    <submittedName>
        <fullName evidence="2">Uncharacterized protein</fullName>
    </submittedName>
</protein>
<accession>A0A550C227</accession>
<keyword evidence="3" id="KW-1185">Reference proteome</keyword>
<name>A0A550C227_9AGAR</name>
<reference evidence="2 3" key="1">
    <citation type="journal article" date="2019" name="New Phytol.">
        <title>Comparative genomics reveals unique wood-decay strategies and fruiting body development in the Schizophyllaceae.</title>
        <authorList>
            <person name="Almasi E."/>
            <person name="Sahu N."/>
            <person name="Krizsan K."/>
            <person name="Balint B."/>
            <person name="Kovacs G.M."/>
            <person name="Kiss B."/>
            <person name="Cseklye J."/>
            <person name="Drula E."/>
            <person name="Henrissat B."/>
            <person name="Nagy I."/>
            <person name="Chovatia M."/>
            <person name="Adam C."/>
            <person name="LaButti K."/>
            <person name="Lipzen A."/>
            <person name="Riley R."/>
            <person name="Grigoriev I.V."/>
            <person name="Nagy L.G."/>
        </authorList>
    </citation>
    <scope>NUCLEOTIDE SEQUENCE [LARGE SCALE GENOMIC DNA]</scope>
    <source>
        <strain evidence="2 3">NL-1724</strain>
    </source>
</reference>
<dbReference type="EMBL" id="VDMD01000032">
    <property type="protein sequence ID" value="TRM58849.1"/>
    <property type="molecule type" value="Genomic_DNA"/>
</dbReference>
<gene>
    <name evidence="2" type="ORF">BD626DRAFT_176362</name>
</gene>
<evidence type="ECO:0000313" key="3">
    <source>
        <dbReference type="Proteomes" id="UP000320762"/>
    </source>
</evidence>
<dbReference type="OrthoDB" id="2750929at2759"/>
<feature type="region of interest" description="Disordered" evidence="1">
    <location>
        <begin position="19"/>
        <end position="61"/>
    </location>
</feature>
<proteinExistence type="predicted"/>
<sequence>MWPRSRSFIRIVARPSLSDTHLSVHSGSPARPYAGSYHSSSPVSSHRGASSARAKPIVPEPPRIRARSKILTLSREKLTHQDTLKVPDRNNNHVAGPPHSLDSAGLTSLGPVRLSGLHPVFELPQGRVRLGYTPDKRTSFPKDTRGFLYFDIHSLSVRFRVVVGDAMDFESGSDLLLPDKRTPWCIPFRPIVSRAGYKPIRAQLLQEKLVTERQLQSRAYVVTTLDPTRLTDSDLMDVSGVTWATISIAPPAGQEESFTIAIICKPRFPDNARGFLYWHIPKDDPYGSELRFRCTESLEHFARGDDLQTPSLRQPWSNRLRALAQRTAPLPAYLKQAGLVDESVIEHHAKIFVTNMQDLFLVRFNLGKARIRLSAGALSRSIVFRSMPWVDLYSGAALARLVVLDDTPACVRLGIRIVTMLDGPRLFSDGEVRPDAVPPKEGQLVYGRCSPTSSGNRYSWSFARSLAVRKSTTEGQLLLKILKKSGDDVDKQQVHLYRASML</sequence>
<feature type="compositionally biased region" description="Low complexity" evidence="1">
    <location>
        <begin position="33"/>
        <end position="51"/>
    </location>
</feature>
<comment type="caution">
    <text evidence="2">The sequence shown here is derived from an EMBL/GenBank/DDBJ whole genome shotgun (WGS) entry which is preliminary data.</text>
</comment>